<dbReference type="Proteomes" id="UP000249936">
    <property type="component" value="Unassembled WGS sequence"/>
</dbReference>
<evidence type="ECO:0000313" key="2">
    <source>
        <dbReference type="Proteomes" id="UP000249936"/>
    </source>
</evidence>
<proteinExistence type="predicted"/>
<dbReference type="GO" id="GO:0042132">
    <property type="term" value="F:fructose 1,6-bisphosphate 1-phosphatase activity"/>
    <property type="evidence" value="ECO:0007669"/>
    <property type="project" value="UniProtKB-EC"/>
</dbReference>
<evidence type="ECO:0000313" key="1">
    <source>
        <dbReference type="EMBL" id="SPX41354.1"/>
    </source>
</evidence>
<dbReference type="InterPro" id="IPR004464">
    <property type="entry name" value="FBPase_class-2/SBPase"/>
</dbReference>
<gene>
    <name evidence="1" type="primary">glpX_2</name>
    <name evidence="1" type="ORF">NCTC11872_00951</name>
</gene>
<sequence length="42" mass="4488">MTAMGQSNAISVLAAGGKNTFLKAPDMYYGKISGGFKCKRHH</sequence>
<accession>A0A2X1PMY5</accession>
<dbReference type="GO" id="GO:0006094">
    <property type="term" value="P:gluconeogenesis"/>
    <property type="evidence" value="ECO:0007669"/>
    <property type="project" value="InterPro"/>
</dbReference>
<dbReference type="AlphaFoldDB" id="A0A2X1PMY5"/>
<reference evidence="1 2" key="1">
    <citation type="submission" date="2018-06" db="EMBL/GenBank/DDBJ databases">
        <authorList>
            <consortium name="Pathogen Informatics"/>
            <person name="Doyle S."/>
        </authorList>
    </citation>
    <scope>NUCLEOTIDE SEQUENCE [LARGE SCALE GENOMIC DNA]</scope>
    <source>
        <strain evidence="1 2">NCTC11872</strain>
    </source>
</reference>
<dbReference type="EC" id="3.1.3.11" evidence="1"/>
<dbReference type="EMBL" id="UASK01000005">
    <property type="protein sequence ID" value="SPX41354.1"/>
    <property type="molecule type" value="Genomic_DNA"/>
</dbReference>
<dbReference type="Gene3D" id="3.30.540.10">
    <property type="entry name" value="Fructose-1,6-Bisphosphatase, subunit A, domain 1"/>
    <property type="match status" value="1"/>
</dbReference>
<dbReference type="Pfam" id="PF03320">
    <property type="entry name" value="FBPase_glpX"/>
    <property type="match status" value="1"/>
</dbReference>
<organism evidence="1 2">
    <name type="scientific">Haemophilus influenzae</name>
    <dbReference type="NCBI Taxonomy" id="727"/>
    <lineage>
        <taxon>Bacteria</taxon>
        <taxon>Pseudomonadati</taxon>
        <taxon>Pseudomonadota</taxon>
        <taxon>Gammaproteobacteria</taxon>
        <taxon>Pasteurellales</taxon>
        <taxon>Pasteurellaceae</taxon>
        <taxon>Haemophilus</taxon>
    </lineage>
</organism>
<keyword evidence="1" id="KW-0378">Hydrolase</keyword>
<protein>
    <submittedName>
        <fullName evidence="1">Fructose 1,6-bisphosphatase II</fullName>
        <ecNumber evidence="1">3.1.3.11</ecNumber>
    </submittedName>
</protein>
<dbReference type="GO" id="GO:0006071">
    <property type="term" value="P:glycerol metabolic process"/>
    <property type="evidence" value="ECO:0007669"/>
    <property type="project" value="InterPro"/>
</dbReference>
<name>A0A2X1PMY5_HAEIF</name>